<sequence>MCFVCNCDTQRYRLACWSMARMAATKLRASAPAAVAALLLATCLLALAATVTDAGRPLKEEQSSSSSEGDDAVRTAAAVVESPASDIQTVVGAAEHDGAGGSRDDGRAFMSIDMLGGIKDSGPSPGAGH</sequence>
<organism evidence="2 3">
    <name type="scientific">Urochloa decumbens</name>
    <dbReference type="NCBI Taxonomy" id="240449"/>
    <lineage>
        <taxon>Eukaryota</taxon>
        <taxon>Viridiplantae</taxon>
        <taxon>Streptophyta</taxon>
        <taxon>Embryophyta</taxon>
        <taxon>Tracheophyta</taxon>
        <taxon>Spermatophyta</taxon>
        <taxon>Magnoliopsida</taxon>
        <taxon>Liliopsida</taxon>
        <taxon>Poales</taxon>
        <taxon>Poaceae</taxon>
        <taxon>PACMAD clade</taxon>
        <taxon>Panicoideae</taxon>
        <taxon>Panicodae</taxon>
        <taxon>Paniceae</taxon>
        <taxon>Melinidinae</taxon>
        <taxon>Urochloa</taxon>
    </lineage>
</organism>
<evidence type="ECO:0000256" key="1">
    <source>
        <dbReference type="SAM" id="MobiDB-lite"/>
    </source>
</evidence>
<accession>A0ABC9DZF2</accession>
<feature type="compositionally biased region" description="Basic and acidic residues" evidence="1">
    <location>
        <begin position="94"/>
        <end position="107"/>
    </location>
</feature>
<keyword evidence="3" id="KW-1185">Reference proteome</keyword>
<reference evidence="3" key="1">
    <citation type="submission" date="2024-06" db="EMBL/GenBank/DDBJ databases">
        <authorList>
            <person name="Ryan C."/>
        </authorList>
    </citation>
    <scope>NUCLEOTIDE SEQUENCE [LARGE SCALE GENOMIC DNA]</scope>
</reference>
<proteinExistence type="predicted"/>
<dbReference type="EMBL" id="OZ075145">
    <property type="protein sequence ID" value="CAL5048856.1"/>
    <property type="molecule type" value="Genomic_DNA"/>
</dbReference>
<dbReference type="Proteomes" id="UP001497457">
    <property type="component" value="Chromosome 35b"/>
</dbReference>
<feature type="region of interest" description="Disordered" evidence="1">
    <location>
        <begin position="55"/>
        <end position="108"/>
    </location>
</feature>
<name>A0ABC9DZF2_9POAL</name>
<reference evidence="2 3" key="2">
    <citation type="submission" date="2024-10" db="EMBL/GenBank/DDBJ databases">
        <authorList>
            <person name="Ryan C."/>
        </authorList>
    </citation>
    <scope>NUCLEOTIDE SEQUENCE [LARGE SCALE GENOMIC DNA]</scope>
</reference>
<evidence type="ECO:0000313" key="3">
    <source>
        <dbReference type="Proteomes" id="UP001497457"/>
    </source>
</evidence>
<gene>
    <name evidence="2" type="ORF">URODEC1_LOCUS90675</name>
</gene>
<dbReference type="AlphaFoldDB" id="A0ABC9DZF2"/>
<protein>
    <submittedName>
        <fullName evidence="2">Uncharacterized protein</fullName>
    </submittedName>
</protein>
<evidence type="ECO:0000313" key="2">
    <source>
        <dbReference type="EMBL" id="CAL5048856.1"/>
    </source>
</evidence>